<dbReference type="Proteomes" id="UP000054166">
    <property type="component" value="Unassembled WGS sequence"/>
</dbReference>
<accession>A0A0C3F2N2</accession>
<dbReference type="EMBL" id="KN833062">
    <property type="protein sequence ID" value="KIM74334.1"/>
    <property type="molecule type" value="Genomic_DNA"/>
</dbReference>
<dbReference type="OrthoDB" id="3230244at2759"/>
<reference evidence="4" key="2">
    <citation type="submission" date="2015-01" db="EMBL/GenBank/DDBJ databases">
        <title>Evolutionary Origins and Diversification of the Mycorrhizal Mutualists.</title>
        <authorList>
            <consortium name="DOE Joint Genome Institute"/>
            <consortium name="Mycorrhizal Genomics Consortium"/>
            <person name="Kohler A."/>
            <person name="Kuo A."/>
            <person name="Nagy L.G."/>
            <person name="Floudas D."/>
            <person name="Copeland A."/>
            <person name="Barry K.W."/>
            <person name="Cichocki N."/>
            <person name="Veneault-Fourrey C."/>
            <person name="LaButti K."/>
            <person name="Lindquist E.A."/>
            <person name="Lipzen A."/>
            <person name="Lundell T."/>
            <person name="Morin E."/>
            <person name="Murat C."/>
            <person name="Riley R."/>
            <person name="Ohm R."/>
            <person name="Sun H."/>
            <person name="Tunlid A."/>
            <person name="Henrissat B."/>
            <person name="Grigoriev I.V."/>
            <person name="Hibbett D.S."/>
            <person name="Martin F."/>
        </authorList>
    </citation>
    <scope>NUCLEOTIDE SEQUENCE [LARGE SCALE GENOMIC DNA]</scope>
    <source>
        <strain evidence="4">F 1598</strain>
    </source>
</reference>
<reference evidence="3 4" key="1">
    <citation type="submission" date="2014-04" db="EMBL/GenBank/DDBJ databases">
        <authorList>
            <consortium name="DOE Joint Genome Institute"/>
            <person name="Kuo A."/>
            <person name="Tarkka M."/>
            <person name="Buscot F."/>
            <person name="Kohler A."/>
            <person name="Nagy L.G."/>
            <person name="Floudas D."/>
            <person name="Copeland A."/>
            <person name="Barry K.W."/>
            <person name="Cichocki N."/>
            <person name="Veneault-Fourrey C."/>
            <person name="LaButti K."/>
            <person name="Lindquist E.A."/>
            <person name="Lipzen A."/>
            <person name="Lundell T."/>
            <person name="Morin E."/>
            <person name="Murat C."/>
            <person name="Sun H."/>
            <person name="Tunlid A."/>
            <person name="Henrissat B."/>
            <person name="Grigoriev I.V."/>
            <person name="Hibbett D.S."/>
            <person name="Martin F."/>
            <person name="Nordberg H.P."/>
            <person name="Cantor M.N."/>
            <person name="Hua S.X."/>
        </authorList>
    </citation>
    <scope>NUCLEOTIDE SEQUENCE [LARGE SCALE GENOMIC DNA]</scope>
    <source>
        <strain evidence="3 4">F 1598</strain>
    </source>
</reference>
<evidence type="ECO:0000313" key="3">
    <source>
        <dbReference type="EMBL" id="KIM74334.1"/>
    </source>
</evidence>
<dbReference type="InParanoid" id="A0A0C3F2N2"/>
<name>A0A0C3F2N2_PILCF</name>
<feature type="domain" description="Mug135-like C-terminal" evidence="2">
    <location>
        <begin position="47"/>
        <end position="123"/>
    </location>
</feature>
<gene>
    <name evidence="3" type="ORF">PILCRDRAFT_707378</name>
</gene>
<keyword evidence="4" id="KW-1185">Reference proteome</keyword>
<evidence type="ECO:0000256" key="1">
    <source>
        <dbReference type="ARBA" id="ARBA00005788"/>
    </source>
</evidence>
<dbReference type="HOGENOM" id="CLU_1982411_0_0_1"/>
<proteinExistence type="inferred from homology"/>
<protein>
    <recommendedName>
        <fullName evidence="2">Mug135-like C-terminal domain-containing protein</fullName>
    </recommendedName>
</protein>
<sequence length="126" mass="14247">MEQQVQAASVNNLGPPWFQKAIAQITARIDRIENELRCVRAMAAWSFNSQQHDGRFVAFAEVPFPIGQMPTEPPHNLTPLRNLDDITNLTAVESAHYWNHYYHGNLPALPHRLTMIRSAIGCTAEI</sequence>
<dbReference type="Pfam" id="PF08593">
    <property type="entry name" value="Mug135_C"/>
    <property type="match status" value="1"/>
</dbReference>
<organism evidence="3 4">
    <name type="scientific">Piloderma croceum (strain F 1598)</name>
    <dbReference type="NCBI Taxonomy" id="765440"/>
    <lineage>
        <taxon>Eukaryota</taxon>
        <taxon>Fungi</taxon>
        <taxon>Dikarya</taxon>
        <taxon>Basidiomycota</taxon>
        <taxon>Agaricomycotina</taxon>
        <taxon>Agaricomycetes</taxon>
        <taxon>Agaricomycetidae</taxon>
        <taxon>Atheliales</taxon>
        <taxon>Atheliaceae</taxon>
        <taxon>Piloderma</taxon>
    </lineage>
</organism>
<dbReference type="AlphaFoldDB" id="A0A0C3F2N2"/>
<comment type="similarity">
    <text evidence="1">Belongs to the UPF0612 family.</text>
</comment>
<dbReference type="InterPro" id="IPR013902">
    <property type="entry name" value="Mug135-like_C"/>
</dbReference>
<evidence type="ECO:0000259" key="2">
    <source>
        <dbReference type="Pfam" id="PF08593"/>
    </source>
</evidence>
<evidence type="ECO:0000313" key="4">
    <source>
        <dbReference type="Proteomes" id="UP000054166"/>
    </source>
</evidence>